<sequence>MLKRERERERERDVERKQEQLTACGLPVRQPQDEELHEGRLQQQLLVLGAEGGEPGDALRPLADHVHGPRQQVIELPYVICVLLLRQTGHRLLVLDRRSGKGFVILNN</sequence>
<comment type="caution">
    <text evidence="1">The sequence shown here is derived from an EMBL/GenBank/DDBJ whole genome shotgun (WGS) entry which is preliminary data.</text>
</comment>
<dbReference type="Proteomes" id="UP001044222">
    <property type="component" value="Chromosome 12"/>
</dbReference>
<evidence type="ECO:0000313" key="1">
    <source>
        <dbReference type="EMBL" id="KAG5838150.1"/>
    </source>
</evidence>
<accession>A0A9D3LZS7</accession>
<gene>
    <name evidence="1" type="ORF">ANANG_G00220720</name>
</gene>
<name>A0A9D3LZS7_ANGAN</name>
<protein>
    <submittedName>
        <fullName evidence="1">Uncharacterized protein</fullName>
    </submittedName>
</protein>
<keyword evidence="2" id="KW-1185">Reference proteome</keyword>
<dbReference type="EMBL" id="JAFIRN010000012">
    <property type="protein sequence ID" value="KAG5838150.1"/>
    <property type="molecule type" value="Genomic_DNA"/>
</dbReference>
<dbReference type="AlphaFoldDB" id="A0A9D3LZS7"/>
<proteinExistence type="predicted"/>
<reference evidence="1" key="1">
    <citation type="submission" date="2021-01" db="EMBL/GenBank/DDBJ databases">
        <title>A chromosome-scale assembly of European eel, Anguilla anguilla.</title>
        <authorList>
            <person name="Henkel C."/>
            <person name="Jong-Raadsen S.A."/>
            <person name="Dufour S."/>
            <person name="Weltzien F.-A."/>
            <person name="Palstra A.P."/>
            <person name="Pelster B."/>
            <person name="Spaink H.P."/>
            <person name="Van Den Thillart G.E."/>
            <person name="Jansen H."/>
            <person name="Zahm M."/>
            <person name="Klopp C."/>
            <person name="Cedric C."/>
            <person name="Louis A."/>
            <person name="Berthelot C."/>
            <person name="Parey E."/>
            <person name="Roest Crollius H."/>
            <person name="Montfort J."/>
            <person name="Robinson-Rechavi M."/>
            <person name="Bucao C."/>
            <person name="Bouchez O."/>
            <person name="Gislard M."/>
            <person name="Lluch J."/>
            <person name="Milhes M."/>
            <person name="Lampietro C."/>
            <person name="Lopez Roques C."/>
            <person name="Donnadieu C."/>
            <person name="Braasch I."/>
            <person name="Desvignes T."/>
            <person name="Postlethwait J."/>
            <person name="Bobe J."/>
            <person name="Guiguen Y."/>
            <person name="Dirks R."/>
        </authorList>
    </citation>
    <scope>NUCLEOTIDE SEQUENCE</scope>
    <source>
        <strain evidence="1">Tag_6206</strain>
        <tissue evidence="1">Liver</tissue>
    </source>
</reference>
<evidence type="ECO:0000313" key="2">
    <source>
        <dbReference type="Proteomes" id="UP001044222"/>
    </source>
</evidence>
<organism evidence="1 2">
    <name type="scientific">Anguilla anguilla</name>
    <name type="common">European freshwater eel</name>
    <name type="synonym">Muraena anguilla</name>
    <dbReference type="NCBI Taxonomy" id="7936"/>
    <lineage>
        <taxon>Eukaryota</taxon>
        <taxon>Metazoa</taxon>
        <taxon>Chordata</taxon>
        <taxon>Craniata</taxon>
        <taxon>Vertebrata</taxon>
        <taxon>Euteleostomi</taxon>
        <taxon>Actinopterygii</taxon>
        <taxon>Neopterygii</taxon>
        <taxon>Teleostei</taxon>
        <taxon>Anguilliformes</taxon>
        <taxon>Anguillidae</taxon>
        <taxon>Anguilla</taxon>
    </lineage>
</organism>